<accession>A0A419PMC4</accession>
<dbReference type="EMBL" id="NIRI02000042">
    <property type="protein sequence ID" value="KAG5450989.1"/>
    <property type="molecule type" value="Genomic_DNA"/>
</dbReference>
<gene>
    <name evidence="1" type="ORF">CSKR_105258</name>
</gene>
<keyword evidence="2" id="KW-1185">Reference proteome</keyword>
<sequence length="160" mass="18642">MYLEHRNNWNMRRPGAAHSVPWKNHKREIQLGSRNADTRIKTMDSQSYKPQKHVQNWLFLLKDSSIAQWVRHEINDWKVRGLNPTSASRLLLPRLPQSGSILGSVLSSGGMDTMHRRVLQLINNLQKLPYKSRGPTRMFEFVVDETMRRTLEPMCSNCCS</sequence>
<reference evidence="1 2" key="2">
    <citation type="journal article" date="2021" name="Genomics">
        <title>High-quality reference genome for Clonorchis sinensis.</title>
        <authorList>
            <person name="Young N.D."/>
            <person name="Stroehlein A.J."/>
            <person name="Kinkar L."/>
            <person name="Wang T."/>
            <person name="Sohn W.M."/>
            <person name="Chang B.C.H."/>
            <person name="Kaur P."/>
            <person name="Weisz D."/>
            <person name="Dudchenko O."/>
            <person name="Aiden E.L."/>
            <person name="Korhonen P.K."/>
            <person name="Gasser R.B."/>
        </authorList>
    </citation>
    <scope>NUCLEOTIDE SEQUENCE [LARGE SCALE GENOMIC DNA]</scope>
    <source>
        <strain evidence="1">Cs-k2</strain>
    </source>
</reference>
<name>A0A419PMC4_CLOSI</name>
<organism evidence="1 2">
    <name type="scientific">Clonorchis sinensis</name>
    <name type="common">Chinese liver fluke</name>
    <dbReference type="NCBI Taxonomy" id="79923"/>
    <lineage>
        <taxon>Eukaryota</taxon>
        <taxon>Metazoa</taxon>
        <taxon>Spiralia</taxon>
        <taxon>Lophotrochozoa</taxon>
        <taxon>Platyhelminthes</taxon>
        <taxon>Trematoda</taxon>
        <taxon>Digenea</taxon>
        <taxon>Opisthorchiida</taxon>
        <taxon>Opisthorchiata</taxon>
        <taxon>Opisthorchiidae</taxon>
        <taxon>Clonorchis</taxon>
    </lineage>
</organism>
<evidence type="ECO:0000313" key="1">
    <source>
        <dbReference type="EMBL" id="KAG5450989.1"/>
    </source>
</evidence>
<comment type="caution">
    <text evidence="1">The sequence shown here is derived from an EMBL/GenBank/DDBJ whole genome shotgun (WGS) entry which is preliminary data.</text>
</comment>
<proteinExistence type="predicted"/>
<reference evidence="1 2" key="1">
    <citation type="journal article" date="2018" name="Biotechnol. Adv.">
        <title>Improved genomic resources and new bioinformatic workflow for the carcinogenic parasite Clonorchis sinensis: Biotechnological implications.</title>
        <authorList>
            <person name="Wang D."/>
            <person name="Korhonen P.K."/>
            <person name="Gasser R.B."/>
            <person name="Young N.D."/>
        </authorList>
    </citation>
    <scope>NUCLEOTIDE SEQUENCE [LARGE SCALE GENOMIC DNA]</scope>
    <source>
        <strain evidence="1">Cs-k2</strain>
    </source>
</reference>
<protein>
    <submittedName>
        <fullName evidence="1">Uncharacterized protein</fullName>
    </submittedName>
</protein>
<evidence type="ECO:0000313" key="2">
    <source>
        <dbReference type="Proteomes" id="UP000286415"/>
    </source>
</evidence>
<dbReference type="AlphaFoldDB" id="A0A419PMC4"/>
<dbReference type="InParanoid" id="A0A419PMC4"/>
<dbReference type="Proteomes" id="UP000286415">
    <property type="component" value="Unassembled WGS sequence"/>
</dbReference>